<comment type="function">
    <text evidence="2">Functions as a two-component phosphorelay mediators between cytokinin sensor histidine kinases and response regulators (B-type ARRs). Plays an important role in propagating cytokinin signal transduction.</text>
</comment>
<dbReference type="Gene3D" id="1.20.120.160">
    <property type="entry name" value="HPT domain"/>
    <property type="match status" value="2"/>
</dbReference>
<keyword evidence="3" id="KW-1185">Reference proteome</keyword>
<reference evidence="3" key="1">
    <citation type="journal article" date="2021" name="Nat. Commun.">
        <title>Genomic analyses provide insights into spinach domestication and the genetic basis of agronomic traits.</title>
        <authorList>
            <person name="Cai X."/>
            <person name="Sun X."/>
            <person name="Xu C."/>
            <person name="Sun H."/>
            <person name="Wang X."/>
            <person name="Ge C."/>
            <person name="Zhang Z."/>
            <person name="Wang Q."/>
            <person name="Fei Z."/>
            <person name="Jiao C."/>
            <person name="Wang Q."/>
        </authorList>
    </citation>
    <scope>NUCLEOTIDE SEQUENCE [LARGE SCALE GENOMIC DNA]</scope>
    <source>
        <strain evidence="3">cv. Varoflay</strain>
    </source>
</reference>
<name>A0ABM3QM96_SPIOL</name>
<dbReference type="RefSeq" id="XP_056684474.1">
    <property type="nucleotide sequence ID" value="XM_056828496.1"/>
</dbReference>
<dbReference type="InterPro" id="IPR045871">
    <property type="entry name" value="AHP1-5/YPD1"/>
</dbReference>
<evidence type="ECO:0000256" key="1">
    <source>
        <dbReference type="ARBA" id="ARBA00023012"/>
    </source>
</evidence>
<evidence type="ECO:0000313" key="4">
    <source>
        <dbReference type="RefSeq" id="XP_056684474.1"/>
    </source>
</evidence>
<keyword evidence="2" id="KW-0932">Cytokinin signaling pathway</keyword>
<comment type="subcellular location">
    <subcellularLocation>
        <location evidence="2">Cytoplasm</location>
        <location evidence="2">Cytosol</location>
    </subcellularLocation>
    <subcellularLocation>
        <location evidence="2">Nucleus</location>
    </subcellularLocation>
</comment>
<accession>A0ABM3QM96</accession>
<evidence type="ECO:0000313" key="3">
    <source>
        <dbReference type="Proteomes" id="UP000813463"/>
    </source>
</evidence>
<evidence type="ECO:0000256" key="2">
    <source>
        <dbReference type="RuleBase" id="RU369004"/>
    </source>
</evidence>
<reference evidence="4" key="2">
    <citation type="submission" date="2025-08" db="UniProtKB">
        <authorList>
            <consortium name="RefSeq"/>
        </authorList>
    </citation>
    <scope>IDENTIFICATION</scope>
    <source>
        <tissue evidence="4">Leaf</tissue>
    </source>
</reference>
<dbReference type="PANTHER" id="PTHR28242:SF52">
    <property type="entry name" value="PHOSPHORELAY INTERMEDIATE PROTEIN YPD1"/>
    <property type="match status" value="1"/>
</dbReference>
<keyword evidence="1 2" id="KW-0902">Two-component regulatory system</keyword>
<dbReference type="GeneID" id="130460846"/>
<sequence>MGSPFAVLQRQFVDHLLFYLHGRILNREFINLLSLQQDHAYPGFLASNFTDFYQATQENLDKLAQILEEDNVEFSNINPILRCFKDSSSIIGAEDFVRQCVEFRRNSHAKDKEGCLSCLERTKTAYCLLQCMDLLVWQVEEAIVELGGTILVPSVNETITRVAEYQFEYVDYTSSLMDRNILIIERDPKYQARNLNNFFTQVPILLDNLLKEFRDTETFIDIHSEIQTTLRGMADVADSAGVTLAALLPIRNALKSLKTWYNKKHTEGIKSMEGCLESMEQARTEFNLLKRQLEPILEMERQISEASMPKPLVKHNERIGAGNPDRVYVRGGQIVQPSKDRRN</sequence>
<protein>
    <recommendedName>
        <fullName evidence="2">Histidine-containing phosphotransfer protein</fullName>
    </recommendedName>
</protein>
<dbReference type="SUPFAM" id="SSF47226">
    <property type="entry name" value="Histidine-containing phosphotransfer domain, HPT domain"/>
    <property type="match status" value="1"/>
</dbReference>
<dbReference type="Proteomes" id="UP000813463">
    <property type="component" value="Chromosome 5"/>
</dbReference>
<comment type="domain">
    <text evidence="2">Histidine-containing phosphotransfer domain (HPt) contains an active histidine that mediates the phosphotransfer.</text>
</comment>
<dbReference type="PANTHER" id="PTHR28242">
    <property type="entry name" value="PHOSPHORELAY INTERMEDIATE PROTEIN YPD1"/>
    <property type="match status" value="1"/>
</dbReference>
<gene>
    <name evidence="4" type="primary">LOC130460846</name>
</gene>
<proteinExistence type="predicted"/>
<organism evidence="3 4">
    <name type="scientific">Spinacia oleracea</name>
    <name type="common">Spinach</name>
    <dbReference type="NCBI Taxonomy" id="3562"/>
    <lineage>
        <taxon>Eukaryota</taxon>
        <taxon>Viridiplantae</taxon>
        <taxon>Streptophyta</taxon>
        <taxon>Embryophyta</taxon>
        <taxon>Tracheophyta</taxon>
        <taxon>Spermatophyta</taxon>
        <taxon>Magnoliopsida</taxon>
        <taxon>eudicotyledons</taxon>
        <taxon>Gunneridae</taxon>
        <taxon>Pentapetalae</taxon>
        <taxon>Caryophyllales</taxon>
        <taxon>Chenopodiaceae</taxon>
        <taxon>Chenopodioideae</taxon>
        <taxon>Anserineae</taxon>
        <taxon>Spinacia</taxon>
    </lineage>
</organism>
<dbReference type="InterPro" id="IPR036641">
    <property type="entry name" value="HPT_dom_sf"/>
</dbReference>